<accession>A0A4Q5MZ10</accession>
<dbReference type="Proteomes" id="UP000293764">
    <property type="component" value="Unassembled WGS sequence"/>
</dbReference>
<dbReference type="AlphaFoldDB" id="A0A4Q5MZ10"/>
<feature type="compositionally biased region" description="Low complexity" evidence="1">
    <location>
        <begin position="183"/>
        <end position="214"/>
    </location>
</feature>
<proteinExistence type="predicted"/>
<comment type="caution">
    <text evidence="2">The sequence shown here is derived from an EMBL/GenBank/DDBJ whole genome shotgun (WGS) entry which is preliminary data.</text>
</comment>
<evidence type="ECO:0000313" key="2">
    <source>
        <dbReference type="EMBL" id="RYV50929.1"/>
    </source>
</evidence>
<evidence type="ECO:0000256" key="1">
    <source>
        <dbReference type="SAM" id="MobiDB-lite"/>
    </source>
</evidence>
<name>A0A4Q5MZ10_9MICO</name>
<keyword evidence="3" id="KW-1185">Reference proteome</keyword>
<dbReference type="EMBL" id="SDWW01000024">
    <property type="protein sequence ID" value="RYV50929.1"/>
    <property type="molecule type" value="Genomic_DNA"/>
</dbReference>
<dbReference type="OrthoDB" id="9796999at2"/>
<gene>
    <name evidence="2" type="ORF">EUA98_11115</name>
</gene>
<evidence type="ECO:0000313" key="3">
    <source>
        <dbReference type="Proteomes" id="UP000293764"/>
    </source>
</evidence>
<feature type="region of interest" description="Disordered" evidence="1">
    <location>
        <begin position="182"/>
        <end position="214"/>
    </location>
</feature>
<reference evidence="2 3" key="1">
    <citation type="submission" date="2019-01" db="EMBL/GenBank/DDBJ databases">
        <title>Novel species of Cellulomonas.</title>
        <authorList>
            <person name="Liu Q."/>
            <person name="Xin Y.-H."/>
        </authorList>
    </citation>
    <scope>NUCLEOTIDE SEQUENCE [LARGE SCALE GENOMIC DNA]</scope>
    <source>
        <strain evidence="2 3">HLT2-17</strain>
    </source>
</reference>
<sequence length="214" mass="23187">MVTVAREQVEPEDRSGWRQWLAEHGGTSPGVWLVIRRKGAGPGGCTLDEAVEEALCAGWIDSTLRRLDDRRSVILFAPRRPTGTWSRVNRDRVVRLRERGLMTEAGERAVQRAQENGSWTVLDDIDALLVPPDLAAALDAAPTARAGFDGWSDSLRKQYLWWVATARRATTRERRIGEIVQLAADGAAPGPTGSAGSPGSAGPPGSAESPDARR</sequence>
<organism evidence="2 3">
    <name type="scientific">Pengzhenrongella frigida</name>
    <dbReference type="NCBI Taxonomy" id="1259133"/>
    <lineage>
        <taxon>Bacteria</taxon>
        <taxon>Bacillati</taxon>
        <taxon>Actinomycetota</taxon>
        <taxon>Actinomycetes</taxon>
        <taxon>Micrococcales</taxon>
        <taxon>Pengzhenrongella</taxon>
    </lineage>
</organism>
<evidence type="ECO:0008006" key="4">
    <source>
        <dbReference type="Google" id="ProtNLM"/>
    </source>
</evidence>
<protein>
    <recommendedName>
        <fullName evidence="4">YdeI/OmpD-associated family protein</fullName>
    </recommendedName>
</protein>
<dbReference type="RefSeq" id="WP_130102751.1">
    <property type="nucleotide sequence ID" value="NZ_SDWW01000024.1"/>
</dbReference>
<dbReference type="Pfam" id="PF13376">
    <property type="entry name" value="OmdA"/>
    <property type="match status" value="1"/>
</dbReference>